<dbReference type="GO" id="GO:0004527">
    <property type="term" value="F:exonuclease activity"/>
    <property type="evidence" value="ECO:0007669"/>
    <property type="project" value="UniProtKB-KW"/>
</dbReference>
<dbReference type="InterPro" id="IPR004013">
    <property type="entry name" value="PHP_dom"/>
</dbReference>
<dbReference type="RefSeq" id="WP_264136514.1">
    <property type="nucleotide sequence ID" value="NZ_JAOYOD010000001.1"/>
</dbReference>
<name>A0ABT3CPW5_9BACT</name>
<dbReference type="SUPFAM" id="SSF89550">
    <property type="entry name" value="PHP domain-like"/>
    <property type="match status" value="1"/>
</dbReference>
<comment type="caution">
    <text evidence="7">The sequence shown here is derived from an EMBL/GenBank/DDBJ whole genome shotgun (WGS) entry which is preliminary data.</text>
</comment>
<dbReference type="Pfam" id="PF02811">
    <property type="entry name" value="PHP"/>
    <property type="match status" value="1"/>
</dbReference>
<feature type="domain" description="Polymerase/histidinol phosphatase N-terminal" evidence="5">
    <location>
        <begin position="328"/>
        <end position="407"/>
    </location>
</feature>
<proteinExistence type="predicted"/>
<dbReference type="InterPro" id="IPR043519">
    <property type="entry name" value="NT_sf"/>
</dbReference>
<dbReference type="EMBL" id="JAOYOD010000001">
    <property type="protein sequence ID" value="MCV9385731.1"/>
    <property type="molecule type" value="Genomic_DNA"/>
</dbReference>
<dbReference type="PIRSF" id="PIRSF005047">
    <property type="entry name" value="UCP005047_YshC"/>
    <property type="match status" value="1"/>
</dbReference>
<feature type="domain" description="Helix-hairpin-helix DNA-binding motif class 1" evidence="4">
    <location>
        <begin position="125"/>
        <end position="144"/>
    </location>
</feature>
<dbReference type="InterPro" id="IPR022311">
    <property type="entry name" value="PolX-like"/>
</dbReference>
<dbReference type="InterPro" id="IPR037160">
    <property type="entry name" value="DNA_Pol_thumb_sf"/>
</dbReference>
<dbReference type="NCBIfam" id="NF006375">
    <property type="entry name" value="PRK08609.1"/>
    <property type="match status" value="1"/>
</dbReference>
<dbReference type="InterPro" id="IPR050243">
    <property type="entry name" value="PHP_phosphatase"/>
</dbReference>
<dbReference type="PANTHER" id="PTHR36928">
    <property type="entry name" value="PHOSPHATASE YCDX-RELATED"/>
    <property type="match status" value="1"/>
</dbReference>
<dbReference type="Gene3D" id="3.20.20.140">
    <property type="entry name" value="Metal-dependent hydrolases"/>
    <property type="match status" value="1"/>
</dbReference>
<evidence type="ECO:0000256" key="2">
    <source>
        <dbReference type="ARBA" id="ARBA00022634"/>
    </source>
</evidence>
<dbReference type="Gene3D" id="1.10.150.20">
    <property type="entry name" value="5' to 3' exonuclease, C-terminal subdomain"/>
    <property type="match status" value="1"/>
</dbReference>
<feature type="domain" description="DNA-directed DNA polymerase X" evidence="6">
    <location>
        <begin position="1"/>
        <end position="304"/>
    </location>
</feature>
<evidence type="ECO:0000256" key="3">
    <source>
        <dbReference type="ARBA" id="ARBA00022705"/>
    </source>
</evidence>
<keyword evidence="2" id="KW-0237">DNA synthesis</keyword>
<gene>
    <name evidence="7" type="primary">polX</name>
    <name evidence="7" type="ORF">N7U62_03610</name>
</gene>
<dbReference type="SMART" id="SM00481">
    <property type="entry name" value="POLIIIAc"/>
    <property type="match status" value="1"/>
</dbReference>
<dbReference type="SMART" id="SM00278">
    <property type="entry name" value="HhH1"/>
    <property type="match status" value="3"/>
</dbReference>
<dbReference type="InterPro" id="IPR002054">
    <property type="entry name" value="DNA-dir_DNA_pol_X"/>
</dbReference>
<dbReference type="Gene3D" id="1.10.150.110">
    <property type="entry name" value="DNA polymerase beta, N-terminal domain-like"/>
    <property type="match status" value="1"/>
</dbReference>
<evidence type="ECO:0000259" key="4">
    <source>
        <dbReference type="SMART" id="SM00278"/>
    </source>
</evidence>
<evidence type="ECO:0000259" key="6">
    <source>
        <dbReference type="SMART" id="SM00483"/>
    </source>
</evidence>
<reference evidence="7 8" key="1">
    <citation type="submission" date="2022-10" db="EMBL/GenBank/DDBJ databases">
        <title>Comparative genomics and taxonomic characterization of three novel marine species of genus Reichenbachiella exhibiting antioxidant and polysaccharide degradation activities.</title>
        <authorList>
            <person name="Muhammad N."/>
            <person name="Lee Y.-J."/>
            <person name="Ko J."/>
            <person name="Kim S.-G."/>
        </authorList>
    </citation>
    <scope>NUCLEOTIDE SEQUENCE [LARGE SCALE GENOMIC DNA]</scope>
    <source>
        <strain evidence="7 8">ABR2-5</strain>
    </source>
</reference>
<dbReference type="InterPro" id="IPR016195">
    <property type="entry name" value="Pol/histidinol_Pase-like"/>
</dbReference>
<sequence>MTNSEIRQSLKLAAQLMELHGENPFKTRSYTAAADLIKSMDESLAEMSQDELLAIEGIGKGMAANIASLNETGSFENLDKYLELTPDGVVEMLGISGFGPKKVAVLWQEGGVETLDDLLLLCESGQVAKLKGFAEKSQETLKAAVAFLISNRYSEKYAQVDGLVKELEEEFSAWKEVTQCSETGQTRRRMEVIDLLELVVATEDFEKTRSQINQLAFMSEEEKKSGPVTWYGRHDAAKCPIKIHFVKPERYFNRLIETTGTMRHMHIPVGEKMTIHSELKKEIPSEEAFYESLGMKYIVPELREGSKEIDWAKNDKIPDLIEMSDLKGILHNHSTYSDGKHTLRQMAEHCKEMGYEYLGISDHSQTAVYAGGLMDADVQRQQDEIKQLNEELAPFKVFSGIESDILADGSLDYSEEVLSSFDFIVASVHSGLNMDVKKATDRLLKAVYNPHTTILGHMTGRLLVQREGYPVDHKAIIDACAERGVVIEINASPYRLDMDWRWIDYALEKGVMLSINPDAHEMRGYEDMYYGLQVARKGGLTKASNLNSMSLSEITAFFDSRKKKA</sequence>
<organism evidence="7 8">
    <name type="scientific">Reichenbachiella ulvae</name>
    <dbReference type="NCBI Taxonomy" id="2980104"/>
    <lineage>
        <taxon>Bacteria</taxon>
        <taxon>Pseudomonadati</taxon>
        <taxon>Bacteroidota</taxon>
        <taxon>Cytophagia</taxon>
        <taxon>Cytophagales</taxon>
        <taxon>Reichenbachiellaceae</taxon>
        <taxon>Reichenbachiella</taxon>
    </lineage>
</organism>
<accession>A0ABT3CPW5</accession>
<dbReference type="InterPro" id="IPR047967">
    <property type="entry name" value="PolX_PHP"/>
</dbReference>
<dbReference type="Proteomes" id="UP001300692">
    <property type="component" value="Unassembled WGS sequence"/>
</dbReference>
<keyword evidence="7" id="KW-0269">Exonuclease</keyword>
<dbReference type="InterPro" id="IPR003583">
    <property type="entry name" value="Hlx-hairpin-Hlx_DNA-bd_motif"/>
</dbReference>
<evidence type="ECO:0000313" key="8">
    <source>
        <dbReference type="Proteomes" id="UP001300692"/>
    </source>
</evidence>
<comment type="cofactor">
    <cofactor evidence="1">
        <name>Mg(2+)</name>
        <dbReference type="ChEBI" id="CHEBI:18420"/>
    </cofactor>
</comment>
<keyword evidence="7" id="KW-0540">Nuclease</keyword>
<keyword evidence="7" id="KW-0378">Hydrolase</keyword>
<dbReference type="Pfam" id="PF14716">
    <property type="entry name" value="HHH_8"/>
    <property type="match status" value="1"/>
</dbReference>
<dbReference type="SUPFAM" id="SSF81301">
    <property type="entry name" value="Nucleotidyltransferase"/>
    <property type="match status" value="1"/>
</dbReference>
<evidence type="ECO:0000256" key="1">
    <source>
        <dbReference type="ARBA" id="ARBA00001946"/>
    </source>
</evidence>
<keyword evidence="8" id="KW-1185">Reference proteome</keyword>
<evidence type="ECO:0000313" key="7">
    <source>
        <dbReference type="EMBL" id="MCV9385731.1"/>
    </source>
</evidence>
<dbReference type="Gene3D" id="3.30.210.10">
    <property type="entry name" value="DNA polymerase, thumb domain"/>
    <property type="match status" value="1"/>
</dbReference>
<feature type="domain" description="Helix-hairpin-helix DNA-binding motif class 1" evidence="4">
    <location>
        <begin position="90"/>
        <end position="109"/>
    </location>
</feature>
<dbReference type="PANTHER" id="PTHR36928:SF1">
    <property type="entry name" value="PHOSPHATASE YCDX-RELATED"/>
    <property type="match status" value="1"/>
</dbReference>
<dbReference type="InterPro" id="IPR010996">
    <property type="entry name" value="HHH_MUS81"/>
</dbReference>
<protein>
    <submittedName>
        <fullName evidence="7">DNA polymerase/3'-5' exonuclease PolX</fullName>
    </submittedName>
</protein>
<keyword evidence="3" id="KW-0235">DNA replication</keyword>
<dbReference type="InterPro" id="IPR003141">
    <property type="entry name" value="Pol/His_phosphatase_N"/>
</dbReference>
<dbReference type="CDD" id="cd07436">
    <property type="entry name" value="PHP_PolX"/>
    <property type="match status" value="1"/>
</dbReference>
<feature type="domain" description="Helix-hairpin-helix DNA-binding motif class 1" evidence="4">
    <location>
        <begin position="50"/>
        <end position="69"/>
    </location>
</feature>
<dbReference type="SUPFAM" id="SSF47802">
    <property type="entry name" value="DNA polymerase beta, N-terminal domain-like"/>
    <property type="match status" value="1"/>
</dbReference>
<evidence type="ECO:0000259" key="5">
    <source>
        <dbReference type="SMART" id="SM00481"/>
    </source>
</evidence>
<dbReference type="InterPro" id="IPR027421">
    <property type="entry name" value="DNA_pol_lamdba_lyase_dom_sf"/>
</dbReference>
<dbReference type="SMART" id="SM00483">
    <property type="entry name" value="POLXc"/>
    <property type="match status" value="1"/>
</dbReference>